<sequence length="250" mass="27138">MRKRTLQREECMLAPLRVQLWRAWAKVHRTSLQPRSEPHLLPSTQPGAVVADATCQAEDKWTAKLQKAHSSTGGAVVTTFKLGAAKKRKIVVQGGTAPQAAPQVQAQLQPHGVQLGQIQQTLQQLQGQLGQLQGQVGQLQGQVGNFEALMVARLANVQHRATNRDAVQPSSGLSQLCVERAQLPNAVGAYPNAAVDPLYYPATRDAALLMTDPQVAALSSFYGDSFQINWQADTLALKIQKFLRYIGCSG</sequence>
<evidence type="ECO:0000256" key="1">
    <source>
        <dbReference type="SAM" id="Coils"/>
    </source>
</evidence>
<gene>
    <name evidence="2" type="ORF">WJX72_005367</name>
</gene>
<organism evidence="2 3">
    <name type="scientific">[Myrmecia] bisecta</name>
    <dbReference type="NCBI Taxonomy" id="41462"/>
    <lineage>
        <taxon>Eukaryota</taxon>
        <taxon>Viridiplantae</taxon>
        <taxon>Chlorophyta</taxon>
        <taxon>core chlorophytes</taxon>
        <taxon>Trebouxiophyceae</taxon>
        <taxon>Trebouxiales</taxon>
        <taxon>Trebouxiaceae</taxon>
        <taxon>Myrmecia</taxon>
    </lineage>
</organism>
<keyword evidence="1" id="KW-0175">Coiled coil</keyword>
<protein>
    <submittedName>
        <fullName evidence="2">Uncharacterized protein</fullName>
    </submittedName>
</protein>
<dbReference type="AlphaFoldDB" id="A0AAW1R734"/>
<comment type="caution">
    <text evidence="2">The sequence shown here is derived from an EMBL/GenBank/DDBJ whole genome shotgun (WGS) entry which is preliminary data.</text>
</comment>
<dbReference type="EMBL" id="JALJOR010000001">
    <property type="protein sequence ID" value="KAK9829355.1"/>
    <property type="molecule type" value="Genomic_DNA"/>
</dbReference>
<reference evidence="2 3" key="1">
    <citation type="journal article" date="2024" name="Nat. Commun.">
        <title>Phylogenomics reveals the evolutionary origins of lichenization in chlorophyte algae.</title>
        <authorList>
            <person name="Puginier C."/>
            <person name="Libourel C."/>
            <person name="Otte J."/>
            <person name="Skaloud P."/>
            <person name="Haon M."/>
            <person name="Grisel S."/>
            <person name="Petersen M."/>
            <person name="Berrin J.G."/>
            <person name="Delaux P.M."/>
            <person name="Dal Grande F."/>
            <person name="Keller J."/>
        </authorList>
    </citation>
    <scope>NUCLEOTIDE SEQUENCE [LARGE SCALE GENOMIC DNA]</scope>
    <source>
        <strain evidence="2 3">SAG 2043</strain>
    </source>
</reference>
<proteinExistence type="predicted"/>
<evidence type="ECO:0000313" key="2">
    <source>
        <dbReference type="EMBL" id="KAK9829355.1"/>
    </source>
</evidence>
<name>A0AAW1R734_9CHLO</name>
<keyword evidence="3" id="KW-1185">Reference proteome</keyword>
<feature type="coiled-coil region" evidence="1">
    <location>
        <begin position="115"/>
        <end position="142"/>
    </location>
</feature>
<accession>A0AAW1R734</accession>
<dbReference type="Proteomes" id="UP001489004">
    <property type="component" value="Unassembled WGS sequence"/>
</dbReference>
<evidence type="ECO:0000313" key="3">
    <source>
        <dbReference type="Proteomes" id="UP001489004"/>
    </source>
</evidence>